<keyword evidence="3" id="KW-0378">Hydrolase</keyword>
<dbReference type="GO" id="GO:0004190">
    <property type="term" value="F:aspartic-type endopeptidase activity"/>
    <property type="evidence" value="ECO:0007669"/>
    <property type="project" value="UniProtKB-EC"/>
</dbReference>
<evidence type="ECO:0000259" key="2">
    <source>
        <dbReference type="Pfam" id="PF06819"/>
    </source>
</evidence>
<dbReference type="Proteomes" id="UP000001488">
    <property type="component" value="Chromosome"/>
</dbReference>
<proteinExistence type="predicted"/>
<dbReference type="PATRIC" id="fig|593117.10.peg.993"/>
<dbReference type="GeneID" id="7988055"/>
<keyword evidence="4" id="KW-1185">Reference proteome</keyword>
<sequence length="407" mass="45184">MDPLTILILLVGSFMGILTSYTDLKTGFIFDNHVFPLLALVERLRGLEEEEEVPLNPVLTKIPVPAVEAGILIYLYLGLKSGNPLVALAGIIGFFVGLVLGLILYYAGAWASGDVLVLAGFSALLPYPLHYARVVAPYEVRYPLYPIAVLFNSILAVFPFLFAYALGVLIARKKTKKLRQVLFEKANLSVEVALWLMAGVAVSVLLQRAGWTLPAPVRYLLTIVTILIFGKYRRVGDGIGLASLAYLTYLLGLDAAYGFLKLAVVLYLFKVFFSVVRVLREEALVEEVTVEELGEWDILGETIYIENGEVRRERSGFFELLVRAIKEGDLSVLTSPVRGEVIASPTAEGLSREQIEKLKALVEEGKIENRFLRKKAMPFAPSIFIGFLIAFFWGDVFWWLVLKTAGL</sequence>
<organism evidence="3 4">
    <name type="scientific">Thermococcus gammatolerans (strain DSM 15229 / JCM 11827 / EJ3)</name>
    <dbReference type="NCBI Taxonomy" id="593117"/>
    <lineage>
        <taxon>Archaea</taxon>
        <taxon>Methanobacteriati</taxon>
        <taxon>Methanobacteriota</taxon>
        <taxon>Thermococci</taxon>
        <taxon>Thermococcales</taxon>
        <taxon>Thermococcaceae</taxon>
        <taxon>Thermococcus</taxon>
    </lineage>
</organism>
<dbReference type="AlphaFoldDB" id="C5A5I8"/>
<dbReference type="OrthoDB" id="65749at2157"/>
<dbReference type="Gene3D" id="1.20.120.1220">
    <property type="match status" value="1"/>
</dbReference>
<dbReference type="Pfam" id="PF06819">
    <property type="entry name" value="Arc_PepC"/>
    <property type="match status" value="1"/>
</dbReference>
<dbReference type="PaxDb" id="593117-TGAM_0998"/>
<protein>
    <submittedName>
        <fullName evidence="3">Archaeal peptidase A24A, prepilin type IV leader peptidase (PilD)</fullName>
        <ecNumber evidence="3">3.4.23.43</ecNumber>
    </submittedName>
</protein>
<feature type="transmembrane region" description="Helical" evidence="1">
    <location>
        <begin position="144"/>
        <end position="171"/>
    </location>
</feature>
<dbReference type="KEGG" id="tga:TGAM_0998"/>
<feature type="domain" description="Peptidase A24A-predicted C-terminal archaea" evidence="2">
    <location>
        <begin position="262"/>
        <end position="371"/>
    </location>
</feature>
<dbReference type="eggNOG" id="arCOG02300">
    <property type="taxonomic scope" value="Archaea"/>
</dbReference>
<feature type="transmembrane region" description="Helical" evidence="1">
    <location>
        <begin position="244"/>
        <end position="269"/>
    </location>
</feature>
<keyword evidence="1" id="KW-0812">Transmembrane</keyword>
<keyword evidence="1" id="KW-1133">Transmembrane helix</keyword>
<reference evidence="3 4" key="1">
    <citation type="journal article" date="2007" name="Genome Biol.">
        <title>Genome analysis and genome-wide proteomics of Thermococcus gammatolerans, the most radioresistant organism known amongst the Archaea.</title>
        <authorList>
            <person name="Zivanovic Y."/>
            <person name="Armengaud J."/>
            <person name="Lagorce A."/>
            <person name="Leplat C."/>
            <person name="Guerin P."/>
            <person name="Dutertre M."/>
            <person name="Anthouard V."/>
            <person name="Forterre P."/>
            <person name="Wincker P."/>
            <person name="Confalonieri F."/>
        </authorList>
    </citation>
    <scope>NUCLEOTIDE SEQUENCE [LARGE SCALE GENOMIC DNA]</scope>
    <source>
        <strain evidence="4">DSM 15229 / JCM 11827 / EJ3</strain>
    </source>
</reference>
<dbReference type="InterPro" id="IPR009639">
    <property type="entry name" value="Pept_A24A_C_arc"/>
</dbReference>
<feature type="transmembrane region" description="Helical" evidence="1">
    <location>
        <begin position="115"/>
        <end position="132"/>
    </location>
</feature>
<dbReference type="STRING" id="593117.TGAM_0998"/>
<dbReference type="EC" id="3.4.23.43" evidence="3"/>
<keyword evidence="1" id="KW-0472">Membrane</keyword>
<accession>C5A5I8</accession>
<evidence type="ECO:0000313" key="4">
    <source>
        <dbReference type="Proteomes" id="UP000001488"/>
    </source>
</evidence>
<feature type="transmembrane region" description="Helical" evidence="1">
    <location>
        <begin position="192"/>
        <end position="210"/>
    </location>
</feature>
<evidence type="ECO:0000256" key="1">
    <source>
        <dbReference type="SAM" id="Phobius"/>
    </source>
</evidence>
<feature type="transmembrane region" description="Helical" evidence="1">
    <location>
        <begin position="85"/>
        <end position="108"/>
    </location>
</feature>
<dbReference type="EMBL" id="CP001398">
    <property type="protein sequence ID" value="ACS33500.1"/>
    <property type="molecule type" value="Genomic_DNA"/>
</dbReference>
<gene>
    <name evidence="3" type="primary">pilD</name>
    <name evidence="3" type="ordered locus">TGAM_0998</name>
</gene>
<dbReference type="HOGENOM" id="CLU_691908_0_0_2"/>
<evidence type="ECO:0000313" key="3">
    <source>
        <dbReference type="EMBL" id="ACS33500.1"/>
    </source>
</evidence>
<dbReference type="RefSeq" id="WP_015858614.1">
    <property type="nucleotide sequence ID" value="NC_012804.1"/>
</dbReference>
<feature type="transmembrane region" description="Helical" evidence="1">
    <location>
        <begin position="379"/>
        <end position="402"/>
    </location>
</feature>
<name>C5A5I8_THEGJ</name>